<dbReference type="InterPro" id="IPR011050">
    <property type="entry name" value="Pectin_lyase_fold/virulence"/>
</dbReference>
<comment type="caution">
    <text evidence="2">The sequence shown here is derived from an EMBL/GenBank/DDBJ whole genome shotgun (WGS) entry which is preliminary data.</text>
</comment>
<sequence length="1051" mass="118955">MKYRNMLLHRIWGLFNQNSGKMFFSNFLVLSLLGFLCLPAKARQEDQAVYYKDGKLHYSALQNGDRMPDFSFCGYGSSEVPIPNLPAKVLLSPEEGDNTARIQAALEYVGQLPMNAHGFRGAVVLEAGIYEVEGQLLMRHSGVVLRGTREGERETLILGKGKSRETLIQIRGIDDKVFGDTVQVTDDYIPVNASSFSVDGPTDAGQAVMVVRPSTQAWIDTLRMVEFGGETGWIGWKPGGHTLMWDREIIQVNNRKVMLDLPLTNSLDRQFGRAFLVQYSWPGRISHIGVENLILRSSYDHKNKKDEDHRWSGISMENVQDAWVRQIDFQHFAGSAVAVYKSGRRVTVEDCRSFDPISEIGGERRNTFFTEGQQTLFQRCYSEFGIHDFSSGLSVAGPNAFVECQAYRSFGFSGTQQGWATGMLFDRISIDGQALAFANRMQDGRGAGWTAANSVLWQCDAAKIINYSPPTAQNWAIGSWGQFEGDGYWAETNNHVRPLSLFYAQLEDRLGELPMDPQLLPMGSEPSSSPTVEQAAALTAMATEPVLVLKEWIRRSRDRNPISSEATQAETFEALGLAPKEKQASSAAKVHIQQGRILWDGQLLTGATESVQWWRGSLRPRDIATARPHITRFVPGRYGPAYTDILPDLVTNMAQEGSVAMDHNYGLWYDRRRDDHERVRRLDPEVWPPFYEQPFARSGQGEAWDRLSKYDLSRYNYFYWSRLATFAQYAEQEGILLLHQNYFQHNILEAGAHWADSPWRPANNINATGFPEPPPYAGDKRIFMGEYFYDISHPQRRELHRKYIRQCLDNFAQYSNVLQLTSAEYTGPLHFMEFWLDIIAEWEAETGKDAMVTLSATKDVQDAILEDPLRSKLVEVIDIRYWHPTEQGDYAPPGGKHLAPRQHARQMKAGKENPAAVYEGIRRYRKTYPDKALIYSSPAGAGYGWAVLFGGGSLPNIPAVKHPEWKKSLSTMSPLEDNKGHWKMKNDAGDYMIYKRNNDLPMDLSVLPEAKIIYISPQDGKIIAEDQLINGQPVNGFPEDIPLICWIRMVE</sequence>
<dbReference type="Pfam" id="PF19815">
    <property type="entry name" value="DUF6298"/>
    <property type="match status" value="1"/>
</dbReference>
<dbReference type="AlphaFoldDB" id="A0A918PSQ4"/>
<evidence type="ECO:0000313" key="2">
    <source>
        <dbReference type="EMBL" id="GGZ21447.1"/>
    </source>
</evidence>
<reference evidence="2" key="1">
    <citation type="journal article" date="2014" name="Int. J. Syst. Evol. Microbiol.">
        <title>Complete genome sequence of Corynebacterium casei LMG S-19264T (=DSM 44701T), isolated from a smear-ripened cheese.</title>
        <authorList>
            <consortium name="US DOE Joint Genome Institute (JGI-PGF)"/>
            <person name="Walter F."/>
            <person name="Albersmeier A."/>
            <person name="Kalinowski J."/>
            <person name="Ruckert C."/>
        </authorList>
    </citation>
    <scope>NUCLEOTIDE SEQUENCE</scope>
    <source>
        <strain evidence="2">KCTC 12368</strain>
    </source>
</reference>
<proteinExistence type="predicted"/>
<dbReference type="InterPro" id="IPR046265">
    <property type="entry name" value="DUF6298"/>
</dbReference>
<dbReference type="SUPFAM" id="SSF51126">
    <property type="entry name" value="Pectin lyase-like"/>
    <property type="match status" value="1"/>
</dbReference>
<evidence type="ECO:0000259" key="1">
    <source>
        <dbReference type="Pfam" id="PF19815"/>
    </source>
</evidence>
<organism evidence="2 3">
    <name type="scientific">Echinicola pacifica</name>
    <dbReference type="NCBI Taxonomy" id="346377"/>
    <lineage>
        <taxon>Bacteria</taxon>
        <taxon>Pseudomonadati</taxon>
        <taxon>Bacteroidota</taxon>
        <taxon>Cytophagia</taxon>
        <taxon>Cytophagales</taxon>
        <taxon>Cyclobacteriaceae</taxon>
        <taxon>Echinicola</taxon>
    </lineage>
</organism>
<keyword evidence="3" id="KW-1185">Reference proteome</keyword>
<protein>
    <recommendedName>
        <fullName evidence="1">DUF6298 domain-containing protein</fullName>
    </recommendedName>
</protein>
<dbReference type="EMBL" id="BMWX01000002">
    <property type="protein sequence ID" value="GGZ21447.1"/>
    <property type="molecule type" value="Genomic_DNA"/>
</dbReference>
<dbReference type="Proteomes" id="UP000619457">
    <property type="component" value="Unassembled WGS sequence"/>
</dbReference>
<name>A0A918PSQ4_9BACT</name>
<dbReference type="InterPro" id="IPR012334">
    <property type="entry name" value="Pectin_lyas_fold"/>
</dbReference>
<gene>
    <name evidence="2" type="ORF">GCM10007049_12650</name>
</gene>
<accession>A0A918PSQ4</accession>
<reference evidence="2" key="2">
    <citation type="submission" date="2020-09" db="EMBL/GenBank/DDBJ databases">
        <authorList>
            <person name="Sun Q."/>
            <person name="Kim S."/>
        </authorList>
    </citation>
    <scope>NUCLEOTIDE SEQUENCE</scope>
    <source>
        <strain evidence="2">KCTC 12368</strain>
    </source>
</reference>
<feature type="domain" description="DUF6298" evidence="1">
    <location>
        <begin position="487"/>
        <end position="972"/>
    </location>
</feature>
<evidence type="ECO:0000313" key="3">
    <source>
        <dbReference type="Proteomes" id="UP000619457"/>
    </source>
</evidence>
<dbReference type="Gene3D" id="2.160.20.10">
    <property type="entry name" value="Single-stranded right-handed beta-helix, Pectin lyase-like"/>
    <property type="match status" value="1"/>
</dbReference>